<protein>
    <submittedName>
        <fullName evidence="1">DUF2099 family protein</fullName>
    </submittedName>
</protein>
<dbReference type="Pfam" id="PF09872">
    <property type="entry name" value="DUF2099"/>
    <property type="match status" value="1"/>
</dbReference>
<reference evidence="1" key="1">
    <citation type="journal article" date="2020" name="mSystems">
        <title>Genome- and Community-Level Interaction Insights into Carbon Utilization and Element Cycling Functions of Hydrothermarchaeota in Hydrothermal Sediment.</title>
        <authorList>
            <person name="Zhou Z."/>
            <person name="Liu Y."/>
            <person name="Xu W."/>
            <person name="Pan J."/>
            <person name="Luo Z.H."/>
            <person name="Li M."/>
        </authorList>
    </citation>
    <scope>NUCLEOTIDE SEQUENCE [LARGE SCALE GENOMIC DNA]</scope>
    <source>
        <strain evidence="1">SpSt-125</strain>
    </source>
</reference>
<evidence type="ECO:0000313" key="1">
    <source>
        <dbReference type="EMBL" id="HEM66506.1"/>
    </source>
</evidence>
<dbReference type="InterPro" id="IPR009181">
    <property type="entry name" value="Methan_mark_8"/>
</dbReference>
<comment type="caution">
    <text evidence="1">The sequence shown here is derived from an EMBL/GenBank/DDBJ whole genome shotgun (WGS) entry which is preliminary data.</text>
</comment>
<gene>
    <name evidence="1" type="ORF">ENO26_02895</name>
</gene>
<name>A0A7J2U1F4_9CREN</name>
<dbReference type="AlphaFoldDB" id="A0A7J2U1F4"/>
<proteinExistence type="predicted"/>
<accession>A0A7J2U1F4</accession>
<dbReference type="EMBL" id="DSEU01000017">
    <property type="protein sequence ID" value="HEM66506.1"/>
    <property type="molecule type" value="Genomic_DNA"/>
</dbReference>
<sequence length="81" mass="8783">MKHQEIIPWGLDKEILDCTVAVCDGAGSVIVRSPKPVQDIGTVMNGLLKTYSIVEVVDAIEKLCGIVLDRNEATIDQVNGF</sequence>
<organism evidence="1">
    <name type="scientific">Ignisphaera aggregans</name>
    <dbReference type="NCBI Taxonomy" id="334771"/>
    <lineage>
        <taxon>Archaea</taxon>
        <taxon>Thermoproteota</taxon>
        <taxon>Thermoprotei</taxon>
        <taxon>Desulfurococcales</taxon>
        <taxon>Desulfurococcaceae</taxon>
        <taxon>Ignisphaera</taxon>
    </lineage>
</organism>